<organism evidence="4 5">
    <name type="scientific">Candidatus Thermofonsia Clade 1 bacterium</name>
    <dbReference type="NCBI Taxonomy" id="2364210"/>
    <lineage>
        <taxon>Bacteria</taxon>
        <taxon>Bacillati</taxon>
        <taxon>Chloroflexota</taxon>
        <taxon>Candidatus Thermofontia</taxon>
        <taxon>Candidatus Thermofonsia Clade 1</taxon>
    </lineage>
</organism>
<feature type="region of interest" description="Disordered" evidence="1">
    <location>
        <begin position="49"/>
        <end position="77"/>
    </location>
</feature>
<dbReference type="EMBL" id="PGTM01000082">
    <property type="protein sequence ID" value="PJF36071.1"/>
    <property type="molecule type" value="Genomic_DNA"/>
</dbReference>
<evidence type="ECO:0000259" key="3">
    <source>
        <dbReference type="Pfam" id="PF01520"/>
    </source>
</evidence>
<evidence type="ECO:0000256" key="2">
    <source>
        <dbReference type="SAM" id="Phobius"/>
    </source>
</evidence>
<gene>
    <name evidence="4" type="ORF">CUN49_07300</name>
</gene>
<keyword evidence="2" id="KW-0812">Transmembrane</keyword>
<dbReference type="Proteomes" id="UP000229681">
    <property type="component" value="Unassembled WGS sequence"/>
</dbReference>
<feature type="transmembrane region" description="Helical" evidence="2">
    <location>
        <begin position="86"/>
        <end position="113"/>
    </location>
</feature>
<sequence length="339" mass="37457">MRYDRLRLLDNRSCEVTENAQASAEAESIPTVVPERHLTPEFADESHGVAFIDDDAPPRPVRPKRHKPQHGDLPLPKPQVRQTFPLLTLVSALRAISLTFAAAVMAATIFMWWTSPDFLPTQARRDLAPVQATARLVAMSTATPLPTPLWHNRIGILAGHSGMTAPDGSRREQPDPGAVCPDGFFERSVTEAVAERAAAILRARGYTVDVLEEFDPRLNGYEAAAFVSLHADSCASIGYGGYKSTYPAARTLIRDQDIRLNECIRLNYESITGLPFQAGSITENMLLYHAFRKISVRTPANILELGFLSYDRDLLQNQPDRLALAVANGILCFLEPQEP</sequence>
<dbReference type="GO" id="GO:0008745">
    <property type="term" value="F:N-acetylmuramoyl-L-alanine amidase activity"/>
    <property type="evidence" value="ECO:0007669"/>
    <property type="project" value="InterPro"/>
</dbReference>
<name>A0A2M8PEY7_9CHLR</name>
<comment type="caution">
    <text evidence="4">The sequence shown here is derived from an EMBL/GenBank/DDBJ whole genome shotgun (WGS) entry which is preliminary data.</text>
</comment>
<protein>
    <recommendedName>
        <fullName evidence="3">MurNAc-LAA domain-containing protein</fullName>
    </recommendedName>
</protein>
<dbReference type="Pfam" id="PF01520">
    <property type="entry name" value="Amidase_3"/>
    <property type="match status" value="1"/>
</dbReference>
<keyword evidence="2" id="KW-0472">Membrane</keyword>
<dbReference type="CDD" id="cd02696">
    <property type="entry name" value="MurNAc-LAA"/>
    <property type="match status" value="1"/>
</dbReference>
<evidence type="ECO:0000313" key="4">
    <source>
        <dbReference type="EMBL" id="PJF36071.1"/>
    </source>
</evidence>
<dbReference type="InterPro" id="IPR002508">
    <property type="entry name" value="MurNAc-LAA_cat"/>
</dbReference>
<dbReference type="Gene3D" id="3.40.630.40">
    <property type="entry name" value="Zn-dependent exopeptidases"/>
    <property type="match status" value="1"/>
</dbReference>
<dbReference type="SUPFAM" id="SSF53187">
    <property type="entry name" value="Zn-dependent exopeptidases"/>
    <property type="match status" value="1"/>
</dbReference>
<feature type="domain" description="MurNAc-LAA" evidence="3">
    <location>
        <begin position="173"/>
        <end position="330"/>
    </location>
</feature>
<dbReference type="GO" id="GO:0009253">
    <property type="term" value="P:peptidoglycan catabolic process"/>
    <property type="evidence" value="ECO:0007669"/>
    <property type="project" value="InterPro"/>
</dbReference>
<keyword evidence="2" id="KW-1133">Transmembrane helix</keyword>
<dbReference type="AlphaFoldDB" id="A0A2M8PEY7"/>
<accession>A0A2M8PEY7</accession>
<proteinExistence type="predicted"/>
<reference evidence="4 5" key="1">
    <citation type="submission" date="2017-11" db="EMBL/GenBank/DDBJ databases">
        <title>Evolution of Phototrophy in the Chloroflexi Phylum Driven by Horizontal Gene Transfer.</title>
        <authorList>
            <person name="Ward L.M."/>
            <person name="Hemp J."/>
            <person name="Shih P.M."/>
            <person name="Mcglynn S.E."/>
            <person name="Fischer W."/>
        </authorList>
    </citation>
    <scope>NUCLEOTIDE SEQUENCE [LARGE SCALE GENOMIC DNA]</scope>
    <source>
        <strain evidence="4">JP3_13</strain>
    </source>
</reference>
<evidence type="ECO:0000313" key="5">
    <source>
        <dbReference type="Proteomes" id="UP000229681"/>
    </source>
</evidence>
<evidence type="ECO:0000256" key="1">
    <source>
        <dbReference type="SAM" id="MobiDB-lite"/>
    </source>
</evidence>